<reference evidence="1" key="1">
    <citation type="journal article" date="2014" name="Int. J. Syst. Evol. Microbiol.">
        <title>Complete genome sequence of Corynebacterium casei LMG S-19264T (=DSM 44701T), isolated from a smear-ripened cheese.</title>
        <authorList>
            <consortium name="US DOE Joint Genome Institute (JGI-PGF)"/>
            <person name="Walter F."/>
            <person name="Albersmeier A."/>
            <person name="Kalinowski J."/>
            <person name="Ruckert C."/>
        </authorList>
    </citation>
    <scope>NUCLEOTIDE SEQUENCE</scope>
    <source>
        <strain evidence="1">KCTC 42651</strain>
    </source>
</reference>
<dbReference type="InterPro" id="IPR029063">
    <property type="entry name" value="SAM-dependent_MTases_sf"/>
</dbReference>
<evidence type="ECO:0008006" key="3">
    <source>
        <dbReference type="Google" id="ProtNLM"/>
    </source>
</evidence>
<evidence type="ECO:0000313" key="1">
    <source>
        <dbReference type="EMBL" id="GHD48419.1"/>
    </source>
</evidence>
<sequence>MPAAAVRRPVLLDPDRRPGYDALVRESHRLDLGTAIRAARRSCVLTPGSRRLRKNLLNLLIAAERWSEVPAAVPRRRIARQAPGRHPVDLTAALRRYAWLLEQQRRRAAEGWVPSRVEDVERRLSMTPEQLPAFRRPGPAPDVENHLLRHYAGFLNRLYQIDSPDIDRYDAAARDDGRFGARPVDLPGVGAATADSLQAAYFACRIRSLVPANGVVLEIGSGFGALASRLMAIRPDVTCIVTDLPANLVRTHVYLTSLYGDAVAGLWEDGEVPAAGQRALVVPPWRLAGLPLRVDLAVDATGFRHMDERNHAFYGETLRRLGTRRLFHVDREARPGRPDADTRIVPTSRHGILRNFEVRQSDTFAGEWVEVVAEARRPPPPVTAIRRALVASPADGRALQALLPAEEKRDPDAAIRAARRHCMIDPDRRVTWHNLQFLLRSNRRWDDLHDAIPRRANKLPPMHRLPVDLDAAVARYGRLMDQMDRRSGEGWTPSRIEGGKRRFPLDRDHLARFRRSEVSSGTQTFPDRPNEFPALDFGRFYPDLSPQERARVVPTLQGQYLGLLCRLYRCGSPGIDWYDAAARDDARFDPRTAELPRLGTVTAKSLQAAYYACRIVSLVPRNGTVLEIGGGFGMLASRLLAIRPDVTYVLTDLPVNMVLTHTYLASLYGDAVAGLWEDGDRPGPGQRALVVPPWRLAELPLQVDLAVNTMSFQHMDERNHAFYGDALRRLGTRRLYHLNREVPIAGWDTMDIPASQYGFMADYSVVETDDFDQKWVEVIAEARG</sequence>
<reference evidence="1" key="2">
    <citation type="submission" date="2020-09" db="EMBL/GenBank/DDBJ databases">
        <authorList>
            <person name="Sun Q."/>
            <person name="Kim S."/>
        </authorList>
    </citation>
    <scope>NUCLEOTIDE SEQUENCE</scope>
    <source>
        <strain evidence="1">KCTC 42651</strain>
    </source>
</reference>
<proteinExistence type="predicted"/>
<dbReference type="EMBL" id="BMZS01000004">
    <property type="protein sequence ID" value="GHD48419.1"/>
    <property type="molecule type" value="Genomic_DNA"/>
</dbReference>
<dbReference type="Proteomes" id="UP000630353">
    <property type="component" value="Unassembled WGS sequence"/>
</dbReference>
<dbReference type="NCBIfam" id="TIGR04371">
    <property type="entry name" value="methyltran_NanM"/>
    <property type="match status" value="2"/>
</dbReference>
<name>A0A918XR91_9PROT</name>
<comment type="caution">
    <text evidence="1">The sequence shown here is derived from an EMBL/GenBank/DDBJ whole genome shotgun (WGS) entry which is preliminary data.</text>
</comment>
<dbReference type="SUPFAM" id="SSF53335">
    <property type="entry name" value="S-adenosyl-L-methionine-dependent methyltransferases"/>
    <property type="match status" value="2"/>
</dbReference>
<organism evidence="1 2">
    <name type="scientific">Thalassobaculum fulvum</name>
    <dbReference type="NCBI Taxonomy" id="1633335"/>
    <lineage>
        <taxon>Bacteria</taxon>
        <taxon>Pseudomonadati</taxon>
        <taxon>Pseudomonadota</taxon>
        <taxon>Alphaproteobacteria</taxon>
        <taxon>Rhodospirillales</taxon>
        <taxon>Thalassobaculaceae</taxon>
        <taxon>Thalassobaculum</taxon>
    </lineage>
</organism>
<keyword evidence="2" id="KW-1185">Reference proteome</keyword>
<gene>
    <name evidence="1" type="ORF">GCM10017083_19490</name>
</gene>
<protein>
    <recommendedName>
        <fullName evidence="3">Sugar O-methyltransferase</fullName>
    </recommendedName>
</protein>
<dbReference type="AlphaFoldDB" id="A0A918XR91"/>
<dbReference type="InterPro" id="IPR030807">
    <property type="entry name" value="Methyltran_NanM"/>
</dbReference>
<evidence type="ECO:0000313" key="2">
    <source>
        <dbReference type="Proteomes" id="UP000630353"/>
    </source>
</evidence>
<accession>A0A918XR91</accession>